<keyword evidence="2" id="KW-1185">Reference proteome</keyword>
<proteinExistence type="predicted"/>
<sequence>MRSSLLCPVYRKWLQLHPEQARFERQKLKLEALQLRRDGELSRARKLYTQVWEIAQSILFALRRPDSASQIYHQDLVSFVAAAMAVSDCSKAQPEFSKDVLNDTQQQLTALMPLYASEPQLLSTIHQLKEWLRHDDVMQFSTHLH</sequence>
<accession>A0A2S9V9T0</accession>
<organism evidence="1 2">
    <name type="scientific">Alteromonas alba</name>
    <dbReference type="NCBI Taxonomy" id="2079529"/>
    <lineage>
        <taxon>Bacteria</taxon>
        <taxon>Pseudomonadati</taxon>
        <taxon>Pseudomonadota</taxon>
        <taxon>Gammaproteobacteria</taxon>
        <taxon>Alteromonadales</taxon>
        <taxon>Alteromonadaceae</taxon>
        <taxon>Alteromonas/Salinimonas group</taxon>
        <taxon>Alteromonas</taxon>
    </lineage>
</organism>
<dbReference type="Proteomes" id="UP000238949">
    <property type="component" value="Unassembled WGS sequence"/>
</dbReference>
<dbReference type="AlphaFoldDB" id="A0A2S9V9T0"/>
<evidence type="ECO:0000313" key="2">
    <source>
        <dbReference type="Proteomes" id="UP000238949"/>
    </source>
</evidence>
<protein>
    <recommendedName>
        <fullName evidence="3">DUF2753 domain-containing protein</fullName>
    </recommendedName>
</protein>
<evidence type="ECO:0008006" key="3">
    <source>
        <dbReference type="Google" id="ProtNLM"/>
    </source>
</evidence>
<dbReference type="RefSeq" id="WP_105934891.1">
    <property type="nucleotide sequence ID" value="NZ_PVNP01000139.1"/>
</dbReference>
<comment type="caution">
    <text evidence="1">The sequence shown here is derived from an EMBL/GenBank/DDBJ whole genome shotgun (WGS) entry which is preliminary data.</text>
</comment>
<dbReference type="OrthoDB" id="6334646at2"/>
<gene>
    <name evidence="1" type="ORF">C6Y40_12690</name>
</gene>
<name>A0A2S9V9T0_9ALTE</name>
<dbReference type="EMBL" id="PVNP01000139">
    <property type="protein sequence ID" value="PRO73202.1"/>
    <property type="molecule type" value="Genomic_DNA"/>
</dbReference>
<evidence type="ECO:0000313" key="1">
    <source>
        <dbReference type="EMBL" id="PRO73202.1"/>
    </source>
</evidence>
<reference evidence="2" key="1">
    <citation type="journal article" date="2020" name="Int. J. Syst. Evol. Microbiol.">
        <title>Alteromonas alba sp. nov., a marine bacterium isolated from the seawater of the West Pacific Ocean.</title>
        <authorList>
            <person name="Sun C."/>
            <person name="Wu Y.-H."/>
            <person name="Xamxidin M."/>
            <person name="Cheng H."/>
            <person name="Xu X.-W."/>
        </authorList>
    </citation>
    <scope>NUCLEOTIDE SEQUENCE [LARGE SCALE GENOMIC DNA]</scope>
    <source>
        <strain evidence="2">190</strain>
    </source>
</reference>